<dbReference type="GO" id="GO:0016787">
    <property type="term" value="F:hydrolase activity"/>
    <property type="evidence" value="ECO:0007669"/>
    <property type="project" value="UniProtKB-KW"/>
</dbReference>
<sequence length="375" mass="41226">MTKIPVTLLTGFLGSGKTTVLNTLVKQPAMSGALVIINEFGDVGLDHLLVAHSRIEGVVELSSGCLCCTIRGDLARTLKDAVWRFSRNGRRQFDRVMIESTGLADPAPILQTLLDDPALTKHYFLDGIVTTVDLANGWQTLDRHPEALRQSAVADVLLLTKADMAGEESRQALAERLRRINPGARQIEANPGSVRARDLIDLGVAQANARGIDIQAWLHTRAFAGAGHAHEHAHAHGCAHDEDMQACCGSGEPGHEHREHGHSHASNHDDGIRSCSFVLDQPLEPEAFREWREILMAFLGDRMLRLKGILNIRGESRPLVIHGVQHVFHEPVHLDAWPGEDRSSRLVFIVQDLDRSVLEQTLGILKRRNASGAKT</sequence>
<reference evidence="8 9" key="1">
    <citation type="submission" date="2019-03" db="EMBL/GenBank/DDBJ databases">
        <title>Genomic Encyclopedia of Type Strains, Phase IV (KMG-IV): sequencing the most valuable type-strain genomes for metagenomic binning, comparative biology and taxonomic classification.</title>
        <authorList>
            <person name="Goeker M."/>
        </authorList>
    </citation>
    <scope>NUCLEOTIDE SEQUENCE [LARGE SCALE GENOMIC DNA]</scope>
    <source>
        <strain evidence="8 9">DSM 100048</strain>
    </source>
</reference>
<dbReference type="RefSeq" id="WP_132476680.1">
    <property type="nucleotide sequence ID" value="NZ_JBHRVM010000001.1"/>
</dbReference>
<comment type="function">
    <text evidence="5">Zinc chaperone that directly transfers zinc cofactor to target proteins, thereby activating them. Zinc is transferred from the CXCC motif in the GTPase domain to the zinc binding site in target proteins in a process requiring GTP hydrolysis.</text>
</comment>
<dbReference type="PANTHER" id="PTHR13748:SF62">
    <property type="entry name" value="COBW DOMAIN-CONTAINING PROTEIN"/>
    <property type="match status" value="1"/>
</dbReference>
<proteinExistence type="inferred from homology"/>
<comment type="catalytic activity">
    <reaction evidence="6">
        <text>GTP + H2O = GDP + phosphate + H(+)</text>
        <dbReference type="Rhea" id="RHEA:19669"/>
        <dbReference type="ChEBI" id="CHEBI:15377"/>
        <dbReference type="ChEBI" id="CHEBI:15378"/>
        <dbReference type="ChEBI" id="CHEBI:37565"/>
        <dbReference type="ChEBI" id="CHEBI:43474"/>
        <dbReference type="ChEBI" id="CHEBI:58189"/>
    </reaction>
    <physiologicalReaction direction="left-to-right" evidence="6">
        <dbReference type="Rhea" id="RHEA:19670"/>
    </physiologicalReaction>
</comment>
<dbReference type="OrthoDB" id="9808822at2"/>
<dbReference type="GO" id="GO:0005737">
    <property type="term" value="C:cytoplasm"/>
    <property type="evidence" value="ECO:0007669"/>
    <property type="project" value="TreeGrafter"/>
</dbReference>
<dbReference type="InterPro" id="IPR003495">
    <property type="entry name" value="CobW/HypB/UreG_nucleotide-bd"/>
</dbReference>
<dbReference type="SUPFAM" id="SSF90002">
    <property type="entry name" value="Hypothetical protein YjiA, C-terminal domain"/>
    <property type="match status" value="1"/>
</dbReference>
<dbReference type="InterPro" id="IPR036627">
    <property type="entry name" value="CobW-likC_sf"/>
</dbReference>
<dbReference type="Pfam" id="PF02492">
    <property type="entry name" value="cobW"/>
    <property type="match status" value="1"/>
</dbReference>
<evidence type="ECO:0000256" key="6">
    <source>
        <dbReference type="ARBA" id="ARBA00049117"/>
    </source>
</evidence>
<evidence type="ECO:0000313" key="8">
    <source>
        <dbReference type="EMBL" id="TCU99138.1"/>
    </source>
</evidence>
<dbReference type="Gene3D" id="3.40.50.300">
    <property type="entry name" value="P-loop containing nucleotide triphosphate hydrolases"/>
    <property type="match status" value="1"/>
</dbReference>
<evidence type="ECO:0000259" key="7">
    <source>
        <dbReference type="SMART" id="SM00833"/>
    </source>
</evidence>
<dbReference type="AlphaFoldDB" id="A0A4R3V6Z8"/>
<accession>A0A4R3V6Z8</accession>
<dbReference type="CDD" id="cd03112">
    <property type="entry name" value="CobW-like"/>
    <property type="match status" value="1"/>
</dbReference>
<evidence type="ECO:0000256" key="5">
    <source>
        <dbReference type="ARBA" id="ARBA00045658"/>
    </source>
</evidence>
<evidence type="ECO:0000256" key="4">
    <source>
        <dbReference type="ARBA" id="ARBA00034320"/>
    </source>
</evidence>
<keyword evidence="2" id="KW-0378">Hydrolase</keyword>
<dbReference type="Gene3D" id="3.30.1220.10">
    <property type="entry name" value="CobW-like, C-terminal domain"/>
    <property type="match status" value="1"/>
</dbReference>
<dbReference type="InterPro" id="IPR011629">
    <property type="entry name" value="CobW-like_C"/>
</dbReference>
<dbReference type="InterPro" id="IPR027417">
    <property type="entry name" value="P-loop_NTPase"/>
</dbReference>
<dbReference type="InterPro" id="IPR051316">
    <property type="entry name" value="Zinc-reg_GTPase_activator"/>
</dbReference>
<comment type="caution">
    <text evidence="8">The sequence shown here is derived from an EMBL/GenBank/DDBJ whole genome shotgun (WGS) entry which is preliminary data.</text>
</comment>
<keyword evidence="3" id="KW-0143">Chaperone</keyword>
<feature type="domain" description="CobW C-terminal" evidence="7">
    <location>
        <begin position="272"/>
        <end position="362"/>
    </location>
</feature>
<gene>
    <name evidence="8" type="ORF">EV686_104237</name>
</gene>
<dbReference type="PANTHER" id="PTHR13748">
    <property type="entry name" value="COBW-RELATED"/>
    <property type="match status" value="1"/>
</dbReference>
<dbReference type="GO" id="GO:0000166">
    <property type="term" value="F:nucleotide binding"/>
    <property type="evidence" value="ECO:0007669"/>
    <property type="project" value="UniProtKB-KW"/>
</dbReference>
<comment type="similarity">
    <text evidence="4">Belongs to the SIMIBI class G3E GTPase family. ZNG1 subfamily.</text>
</comment>
<organism evidence="8 9">
    <name type="scientific">Paracandidimonas soli</name>
    <dbReference type="NCBI Taxonomy" id="1917182"/>
    <lineage>
        <taxon>Bacteria</taxon>
        <taxon>Pseudomonadati</taxon>
        <taxon>Pseudomonadota</taxon>
        <taxon>Betaproteobacteria</taxon>
        <taxon>Burkholderiales</taxon>
        <taxon>Alcaligenaceae</taxon>
        <taxon>Paracandidimonas</taxon>
    </lineage>
</organism>
<evidence type="ECO:0000313" key="9">
    <source>
        <dbReference type="Proteomes" id="UP000294692"/>
    </source>
</evidence>
<name>A0A4R3V6Z8_9BURK</name>
<keyword evidence="9" id="KW-1185">Reference proteome</keyword>
<dbReference type="Pfam" id="PF07683">
    <property type="entry name" value="CobW_C"/>
    <property type="match status" value="1"/>
</dbReference>
<evidence type="ECO:0000256" key="1">
    <source>
        <dbReference type="ARBA" id="ARBA00022741"/>
    </source>
</evidence>
<evidence type="ECO:0000256" key="2">
    <source>
        <dbReference type="ARBA" id="ARBA00022801"/>
    </source>
</evidence>
<dbReference type="Proteomes" id="UP000294692">
    <property type="component" value="Unassembled WGS sequence"/>
</dbReference>
<dbReference type="SMART" id="SM00833">
    <property type="entry name" value="CobW_C"/>
    <property type="match status" value="1"/>
</dbReference>
<dbReference type="SUPFAM" id="SSF52540">
    <property type="entry name" value="P-loop containing nucleoside triphosphate hydrolases"/>
    <property type="match status" value="1"/>
</dbReference>
<protein>
    <submittedName>
        <fullName evidence="8">G3E family GTPase</fullName>
    </submittedName>
</protein>
<evidence type="ECO:0000256" key="3">
    <source>
        <dbReference type="ARBA" id="ARBA00023186"/>
    </source>
</evidence>
<keyword evidence="1" id="KW-0547">Nucleotide-binding</keyword>
<dbReference type="EMBL" id="SMBX01000004">
    <property type="protein sequence ID" value="TCU99138.1"/>
    <property type="molecule type" value="Genomic_DNA"/>
</dbReference>